<protein>
    <recommendedName>
        <fullName evidence="1">Reverse transcriptase zinc-binding domain-containing protein</fullName>
    </recommendedName>
</protein>
<dbReference type="InterPro" id="IPR026960">
    <property type="entry name" value="RVT-Znf"/>
</dbReference>
<comment type="caution">
    <text evidence="2">The sequence shown here is derived from an EMBL/GenBank/DDBJ whole genome shotgun (WGS) entry which is preliminary data.</text>
</comment>
<evidence type="ECO:0000313" key="2">
    <source>
        <dbReference type="EMBL" id="KAK4441793.1"/>
    </source>
</evidence>
<evidence type="ECO:0000259" key="1">
    <source>
        <dbReference type="Pfam" id="PF13966"/>
    </source>
</evidence>
<keyword evidence="3" id="KW-1185">Reference proteome</keyword>
<dbReference type="Proteomes" id="UP001293254">
    <property type="component" value="Unassembled WGS sequence"/>
</dbReference>
<gene>
    <name evidence="2" type="ORF">Salat_0514200</name>
</gene>
<dbReference type="EMBL" id="JACGWO010000001">
    <property type="protein sequence ID" value="KAK4441793.1"/>
    <property type="molecule type" value="Genomic_DNA"/>
</dbReference>
<accession>A0AAE1Z5G8</accession>
<organism evidence="2 3">
    <name type="scientific">Sesamum alatum</name>
    <dbReference type="NCBI Taxonomy" id="300844"/>
    <lineage>
        <taxon>Eukaryota</taxon>
        <taxon>Viridiplantae</taxon>
        <taxon>Streptophyta</taxon>
        <taxon>Embryophyta</taxon>
        <taxon>Tracheophyta</taxon>
        <taxon>Spermatophyta</taxon>
        <taxon>Magnoliopsida</taxon>
        <taxon>eudicotyledons</taxon>
        <taxon>Gunneridae</taxon>
        <taxon>Pentapetalae</taxon>
        <taxon>asterids</taxon>
        <taxon>lamiids</taxon>
        <taxon>Lamiales</taxon>
        <taxon>Pedaliaceae</taxon>
        <taxon>Sesamum</taxon>
    </lineage>
</organism>
<sequence>MKLSLEQAQIRDRIVGAFGSPQVAKQLIETWASSNGLDTSKAYEFFRPKHARQPWQAMIWQAYIPPKFTFILWLGIRERLSTRDRLAFLQEETSCSLCINRSESAKHLFFDCPFSERVPKMAWHQPPYVNHPMCNQMAKERED</sequence>
<dbReference type="AlphaFoldDB" id="A0AAE1Z5G8"/>
<proteinExistence type="predicted"/>
<feature type="domain" description="Reverse transcriptase zinc-binding" evidence="1">
    <location>
        <begin position="39"/>
        <end position="117"/>
    </location>
</feature>
<reference evidence="2" key="1">
    <citation type="submission" date="2020-06" db="EMBL/GenBank/DDBJ databases">
        <authorList>
            <person name="Li T."/>
            <person name="Hu X."/>
            <person name="Zhang T."/>
            <person name="Song X."/>
            <person name="Zhang H."/>
            <person name="Dai N."/>
            <person name="Sheng W."/>
            <person name="Hou X."/>
            <person name="Wei L."/>
        </authorList>
    </citation>
    <scope>NUCLEOTIDE SEQUENCE</scope>
    <source>
        <strain evidence="2">3651</strain>
        <tissue evidence="2">Leaf</tissue>
    </source>
</reference>
<reference evidence="2" key="2">
    <citation type="journal article" date="2024" name="Plant">
        <title>Genomic evolution and insights into agronomic trait innovations of Sesamum species.</title>
        <authorList>
            <person name="Miao H."/>
            <person name="Wang L."/>
            <person name="Qu L."/>
            <person name="Liu H."/>
            <person name="Sun Y."/>
            <person name="Le M."/>
            <person name="Wang Q."/>
            <person name="Wei S."/>
            <person name="Zheng Y."/>
            <person name="Lin W."/>
            <person name="Duan Y."/>
            <person name="Cao H."/>
            <person name="Xiong S."/>
            <person name="Wang X."/>
            <person name="Wei L."/>
            <person name="Li C."/>
            <person name="Ma Q."/>
            <person name="Ju M."/>
            <person name="Zhao R."/>
            <person name="Li G."/>
            <person name="Mu C."/>
            <person name="Tian Q."/>
            <person name="Mei H."/>
            <person name="Zhang T."/>
            <person name="Gao T."/>
            <person name="Zhang H."/>
        </authorList>
    </citation>
    <scope>NUCLEOTIDE SEQUENCE</scope>
    <source>
        <strain evidence="2">3651</strain>
    </source>
</reference>
<dbReference type="Pfam" id="PF13966">
    <property type="entry name" value="zf-RVT"/>
    <property type="match status" value="1"/>
</dbReference>
<evidence type="ECO:0000313" key="3">
    <source>
        <dbReference type="Proteomes" id="UP001293254"/>
    </source>
</evidence>
<name>A0AAE1Z5G8_9LAMI</name>